<dbReference type="InterPro" id="IPR052726">
    <property type="entry name" value="Phage_Baseplate_Hub"/>
</dbReference>
<dbReference type="AlphaFoldDB" id="A0A5U3EP93"/>
<organism evidence="2">
    <name type="scientific">Salmonella enterica I</name>
    <dbReference type="NCBI Taxonomy" id="59201"/>
    <lineage>
        <taxon>Bacteria</taxon>
        <taxon>Pseudomonadati</taxon>
        <taxon>Pseudomonadota</taxon>
        <taxon>Gammaproteobacteria</taxon>
        <taxon>Enterobacterales</taxon>
        <taxon>Enterobacteriaceae</taxon>
        <taxon>Salmonella</taxon>
    </lineage>
</organism>
<reference evidence="2" key="1">
    <citation type="submission" date="2018-07" db="EMBL/GenBank/DDBJ databases">
        <authorList>
            <consortium name="GenomeTrakr network: Whole genome sequencing for foodborne pathogen traceback"/>
        </authorList>
    </citation>
    <scope>NUCLEOTIDE SEQUENCE [LARGE SCALE GENOMIC DNA]</scope>
    <source>
        <strain evidence="2">CFSAN002851</strain>
    </source>
</reference>
<gene>
    <name evidence="2" type="ORF">S301_08710</name>
</gene>
<dbReference type="SUPFAM" id="SSF69279">
    <property type="entry name" value="Phage tail proteins"/>
    <property type="match status" value="1"/>
</dbReference>
<comment type="caution">
    <text evidence="2">The sequence shown here is derived from an EMBL/GenBank/DDBJ whole genome shotgun (WGS) entry which is preliminary data.</text>
</comment>
<accession>A0A5U3EP93</accession>
<dbReference type="Proteomes" id="UP000839575">
    <property type="component" value="Unassembled WGS sequence"/>
</dbReference>
<sequence>MAFSDAAGQLYDRLTGYDVPQPAFTLEIADDTSGEKNASTNNANATTKIMASRLISLSLTDNRGFEADTLTVTLSDADGRLSLPRRGATLKLALGYRGQRLTDKGSYTVDEVEHSGAPDTLTITARSADFRDSLNVQREQSWHNLTLDDIARTVATRNKLKCRVAAPFASVSVDHSDQTNESDGSYLTRLGKQYGFAVSVKNGTLLLLEPGSNTTASGKPVPPVVITRQSGDSHSFRICDRDAYTGVIAHYLNTRNTGQQKVHVRRKQKQAEQQPVTTPPGHATGNRHQGDYMVGSDENLLVLRHTYANRGNAERAALSAWKRLQRGTASFSITLATGRPEITPEYPVRVQGFKPEIDSAKWTITRVTHTLNDSGLITGLEMEVSANDATAEDATREKG</sequence>
<dbReference type="EMBL" id="AAGLPX010000013">
    <property type="protein sequence ID" value="EBP3998761.1"/>
    <property type="molecule type" value="Genomic_DNA"/>
</dbReference>
<dbReference type="PANTHER" id="PTHR35862">
    <property type="entry name" value="FELS-2 PROPHAGE PROTEIN"/>
    <property type="match status" value="1"/>
</dbReference>
<evidence type="ECO:0000256" key="1">
    <source>
        <dbReference type="SAM" id="MobiDB-lite"/>
    </source>
</evidence>
<name>A0A5U3EP93_SALET</name>
<feature type="region of interest" description="Disordered" evidence="1">
    <location>
        <begin position="266"/>
        <end position="288"/>
    </location>
</feature>
<dbReference type="Pfam" id="PF05954">
    <property type="entry name" value="Phage_GPD"/>
    <property type="match status" value="1"/>
</dbReference>
<protein>
    <submittedName>
        <fullName evidence="2">Phage late control D family protein</fullName>
    </submittedName>
</protein>
<proteinExistence type="predicted"/>
<evidence type="ECO:0000313" key="2">
    <source>
        <dbReference type="EMBL" id="EBP3998761.1"/>
    </source>
</evidence>
<dbReference type="PANTHER" id="PTHR35862:SF3">
    <property type="entry name" value="FELS-2 PROPHAGE PROTEIN"/>
    <property type="match status" value="1"/>
</dbReference>